<dbReference type="PANTHER" id="PTHR47966">
    <property type="entry name" value="BETA-SITE APP-CLEAVING ENZYME, ISOFORM A-RELATED"/>
    <property type="match status" value="1"/>
</dbReference>
<evidence type="ECO:0000256" key="3">
    <source>
        <dbReference type="PIRSR" id="PIRSR601461-1"/>
    </source>
</evidence>
<dbReference type="EMBL" id="JAAAUY010000076">
    <property type="protein sequence ID" value="KAF9336005.1"/>
    <property type="molecule type" value="Genomic_DNA"/>
</dbReference>
<evidence type="ECO:0000256" key="5">
    <source>
        <dbReference type="RuleBase" id="RU000454"/>
    </source>
</evidence>
<dbReference type="GO" id="GO:0004190">
    <property type="term" value="F:aspartic-type endopeptidase activity"/>
    <property type="evidence" value="ECO:0007669"/>
    <property type="project" value="UniProtKB-KW"/>
</dbReference>
<dbReference type="InterPro" id="IPR034164">
    <property type="entry name" value="Pepsin-like_dom"/>
</dbReference>
<dbReference type="PANTHER" id="PTHR47966:SF51">
    <property type="entry name" value="BETA-SITE APP-CLEAVING ENZYME, ISOFORM A-RELATED"/>
    <property type="match status" value="1"/>
</dbReference>
<dbReference type="InterPro" id="IPR001969">
    <property type="entry name" value="Aspartic_peptidase_AS"/>
</dbReference>
<evidence type="ECO:0000259" key="7">
    <source>
        <dbReference type="PROSITE" id="PS51767"/>
    </source>
</evidence>
<dbReference type="Gene3D" id="2.40.70.10">
    <property type="entry name" value="Acid Proteases"/>
    <property type="match status" value="2"/>
</dbReference>
<keyword evidence="4" id="KW-1015">Disulfide bond</keyword>
<name>A0A9P5SQC7_9FUNG</name>
<comment type="similarity">
    <text evidence="1 5">Belongs to the peptidase A1 family.</text>
</comment>
<feature type="domain" description="Peptidase A1" evidence="7">
    <location>
        <begin position="64"/>
        <end position="385"/>
    </location>
</feature>
<feature type="active site" evidence="3">
    <location>
        <position position="82"/>
    </location>
</feature>
<dbReference type="CDD" id="cd05471">
    <property type="entry name" value="pepsin_like"/>
    <property type="match status" value="1"/>
</dbReference>
<dbReference type="AlphaFoldDB" id="A0A9P5SQC7"/>
<keyword evidence="5" id="KW-0378">Hydrolase</keyword>
<evidence type="ECO:0000256" key="4">
    <source>
        <dbReference type="PIRSR" id="PIRSR601461-2"/>
    </source>
</evidence>
<evidence type="ECO:0000256" key="1">
    <source>
        <dbReference type="ARBA" id="ARBA00007447"/>
    </source>
</evidence>
<evidence type="ECO:0000313" key="9">
    <source>
        <dbReference type="Proteomes" id="UP000696485"/>
    </source>
</evidence>
<dbReference type="SUPFAM" id="SSF50630">
    <property type="entry name" value="Acid proteases"/>
    <property type="match status" value="1"/>
</dbReference>
<feature type="signal peptide" evidence="6">
    <location>
        <begin position="1"/>
        <end position="19"/>
    </location>
</feature>
<proteinExistence type="inferred from homology"/>
<accession>A0A9P5SQC7</accession>
<keyword evidence="2 5" id="KW-0064">Aspartyl protease</keyword>
<keyword evidence="6" id="KW-0732">Signal</keyword>
<protein>
    <recommendedName>
        <fullName evidence="7">Peptidase A1 domain-containing protein</fullName>
    </recommendedName>
</protein>
<dbReference type="InterPro" id="IPR033121">
    <property type="entry name" value="PEPTIDASE_A1"/>
</dbReference>
<dbReference type="PROSITE" id="PS51767">
    <property type="entry name" value="PEPTIDASE_A1"/>
    <property type="match status" value="1"/>
</dbReference>
<keyword evidence="9" id="KW-1185">Reference proteome</keyword>
<dbReference type="PROSITE" id="PS00141">
    <property type="entry name" value="ASP_PROTEASE"/>
    <property type="match status" value="2"/>
</dbReference>
<feature type="chain" id="PRO_5040163317" description="Peptidase A1 domain-containing protein" evidence="6">
    <location>
        <begin position="20"/>
        <end position="423"/>
    </location>
</feature>
<evidence type="ECO:0000256" key="6">
    <source>
        <dbReference type="SAM" id="SignalP"/>
    </source>
</evidence>
<gene>
    <name evidence="8" type="ORF">BG006_009980</name>
</gene>
<comment type="caution">
    <text evidence="8">The sequence shown here is derived from an EMBL/GenBank/DDBJ whole genome shotgun (WGS) entry which is preliminary data.</text>
</comment>
<reference evidence="8" key="1">
    <citation type="journal article" date="2020" name="Fungal Divers.">
        <title>Resolving the Mortierellaceae phylogeny through synthesis of multi-gene phylogenetics and phylogenomics.</title>
        <authorList>
            <person name="Vandepol N."/>
            <person name="Liber J."/>
            <person name="Desiro A."/>
            <person name="Na H."/>
            <person name="Kennedy M."/>
            <person name="Barry K."/>
            <person name="Grigoriev I.V."/>
            <person name="Miller A.N."/>
            <person name="O'Donnell K."/>
            <person name="Stajich J.E."/>
            <person name="Bonito G."/>
        </authorList>
    </citation>
    <scope>NUCLEOTIDE SEQUENCE</scope>
    <source>
        <strain evidence="8">NVP1</strain>
    </source>
</reference>
<dbReference type="GO" id="GO:0006508">
    <property type="term" value="P:proteolysis"/>
    <property type="evidence" value="ECO:0007669"/>
    <property type="project" value="UniProtKB-KW"/>
</dbReference>
<feature type="active site" evidence="3">
    <location>
        <position position="265"/>
    </location>
</feature>
<dbReference type="InterPro" id="IPR021109">
    <property type="entry name" value="Peptidase_aspartic_dom_sf"/>
</dbReference>
<feature type="disulfide bond" evidence="4">
    <location>
        <begin position="95"/>
        <end position="100"/>
    </location>
</feature>
<evidence type="ECO:0000256" key="2">
    <source>
        <dbReference type="ARBA" id="ARBA00022750"/>
    </source>
</evidence>
<keyword evidence="5" id="KW-0645">Protease</keyword>
<dbReference type="InterPro" id="IPR001461">
    <property type="entry name" value="Aspartic_peptidase_A1"/>
</dbReference>
<sequence>MKLALTTSIVLALSSAVSAAVVSLPITTFRNPEHLNAQSLTRRYLQKRASITSPLTNIEQDLIYTIPFSLGTPPQSFNVIIDTGSPVTWVASNTCNTSGCLKTKKFNCAASSTCKSLNTPFSASYVSGQGVSGDYVADVYTIGSLQFRGAAGIVNVDNAELPDTIDGIMGLWYYAQGSTVPILNVLKNTTALDENIIGVYLEPSATSVNAPGGEITFGGVNTARFSGSITYSNCLPGRPWTIPLNSVAVNGKAVSIPTGVKATIDTGTTAMLMPKTAADAINSAIPGAVRAPNAENLWFLPCSGSTPVTFTFGQFTATIPYKDFAMQTTAQRTLAGVYCQSVAMFPVGPMTSIDEWLIGDALLKNVYSVFDFENNASNGGRIGFATLGSGGTHDVISSGSALRLSSLSLVQGVVAIALAMLVM</sequence>
<organism evidence="8 9">
    <name type="scientific">Podila minutissima</name>
    <dbReference type="NCBI Taxonomy" id="64525"/>
    <lineage>
        <taxon>Eukaryota</taxon>
        <taxon>Fungi</taxon>
        <taxon>Fungi incertae sedis</taxon>
        <taxon>Mucoromycota</taxon>
        <taxon>Mortierellomycotina</taxon>
        <taxon>Mortierellomycetes</taxon>
        <taxon>Mortierellales</taxon>
        <taxon>Mortierellaceae</taxon>
        <taxon>Podila</taxon>
    </lineage>
</organism>
<evidence type="ECO:0000313" key="8">
    <source>
        <dbReference type="EMBL" id="KAF9336005.1"/>
    </source>
</evidence>
<dbReference type="PRINTS" id="PR00792">
    <property type="entry name" value="PEPSIN"/>
</dbReference>
<dbReference type="Pfam" id="PF00026">
    <property type="entry name" value="Asp"/>
    <property type="match status" value="1"/>
</dbReference>
<dbReference type="Proteomes" id="UP000696485">
    <property type="component" value="Unassembled WGS sequence"/>
</dbReference>